<dbReference type="InParanoid" id="K1RFL0"/>
<accession>K1RFL0</accession>
<protein>
    <recommendedName>
        <fullName evidence="2">C-type lectin domain-containing protein</fullName>
    </recommendedName>
</protein>
<proteinExistence type="predicted"/>
<dbReference type="EMBL" id="JH816837">
    <property type="protein sequence ID" value="EKC40115.1"/>
    <property type="molecule type" value="Genomic_DNA"/>
</dbReference>
<evidence type="ECO:0008006" key="2">
    <source>
        <dbReference type="Google" id="ProtNLM"/>
    </source>
</evidence>
<dbReference type="CDD" id="cd00037">
    <property type="entry name" value="CLECT"/>
    <property type="match status" value="1"/>
</dbReference>
<evidence type="ECO:0000313" key="1">
    <source>
        <dbReference type="EMBL" id="EKC40115.1"/>
    </source>
</evidence>
<name>K1RFL0_MAGGI</name>
<reference evidence="1" key="1">
    <citation type="journal article" date="2012" name="Nature">
        <title>The oyster genome reveals stress adaptation and complexity of shell formation.</title>
        <authorList>
            <person name="Zhang G."/>
            <person name="Fang X."/>
            <person name="Guo X."/>
            <person name="Li L."/>
            <person name="Luo R."/>
            <person name="Xu F."/>
            <person name="Yang P."/>
            <person name="Zhang L."/>
            <person name="Wang X."/>
            <person name="Qi H."/>
            <person name="Xiong Z."/>
            <person name="Que H."/>
            <person name="Xie Y."/>
            <person name="Holland P.W."/>
            <person name="Paps J."/>
            <person name="Zhu Y."/>
            <person name="Wu F."/>
            <person name="Chen Y."/>
            <person name="Wang J."/>
            <person name="Peng C."/>
            <person name="Meng J."/>
            <person name="Yang L."/>
            <person name="Liu J."/>
            <person name="Wen B."/>
            <person name="Zhang N."/>
            <person name="Huang Z."/>
            <person name="Zhu Q."/>
            <person name="Feng Y."/>
            <person name="Mount A."/>
            <person name="Hedgecock D."/>
            <person name="Xu Z."/>
            <person name="Liu Y."/>
            <person name="Domazet-Loso T."/>
            <person name="Du Y."/>
            <person name="Sun X."/>
            <person name="Zhang S."/>
            <person name="Liu B."/>
            <person name="Cheng P."/>
            <person name="Jiang X."/>
            <person name="Li J."/>
            <person name="Fan D."/>
            <person name="Wang W."/>
            <person name="Fu W."/>
            <person name="Wang T."/>
            <person name="Wang B."/>
            <person name="Zhang J."/>
            <person name="Peng Z."/>
            <person name="Li Y."/>
            <person name="Li N."/>
            <person name="Wang J."/>
            <person name="Chen M."/>
            <person name="He Y."/>
            <person name="Tan F."/>
            <person name="Song X."/>
            <person name="Zheng Q."/>
            <person name="Huang R."/>
            <person name="Yang H."/>
            <person name="Du X."/>
            <person name="Chen L."/>
            <person name="Yang M."/>
            <person name="Gaffney P.M."/>
            <person name="Wang S."/>
            <person name="Luo L."/>
            <person name="She Z."/>
            <person name="Ming Y."/>
            <person name="Huang W."/>
            <person name="Zhang S."/>
            <person name="Huang B."/>
            <person name="Zhang Y."/>
            <person name="Qu T."/>
            <person name="Ni P."/>
            <person name="Miao G."/>
            <person name="Wang J."/>
            <person name="Wang Q."/>
            <person name="Steinberg C.E."/>
            <person name="Wang H."/>
            <person name="Li N."/>
            <person name="Qian L."/>
            <person name="Zhang G."/>
            <person name="Li Y."/>
            <person name="Yang H."/>
            <person name="Liu X."/>
            <person name="Wang J."/>
            <person name="Yin Y."/>
            <person name="Wang J."/>
        </authorList>
    </citation>
    <scope>NUCLEOTIDE SEQUENCE [LARGE SCALE GENOMIC DNA]</scope>
    <source>
        <strain evidence="1">05x7-T-G4-1.051#20</strain>
    </source>
</reference>
<dbReference type="InterPro" id="IPR016187">
    <property type="entry name" value="CTDL_fold"/>
</dbReference>
<dbReference type="HOGENOM" id="CLU_2148256_0_0_1"/>
<dbReference type="InterPro" id="IPR016186">
    <property type="entry name" value="C-type_lectin-like/link_sf"/>
</dbReference>
<organism evidence="1">
    <name type="scientific">Magallana gigas</name>
    <name type="common">Pacific oyster</name>
    <name type="synonym">Crassostrea gigas</name>
    <dbReference type="NCBI Taxonomy" id="29159"/>
    <lineage>
        <taxon>Eukaryota</taxon>
        <taxon>Metazoa</taxon>
        <taxon>Spiralia</taxon>
        <taxon>Lophotrochozoa</taxon>
        <taxon>Mollusca</taxon>
        <taxon>Bivalvia</taxon>
        <taxon>Autobranchia</taxon>
        <taxon>Pteriomorphia</taxon>
        <taxon>Ostreida</taxon>
        <taxon>Ostreoidea</taxon>
        <taxon>Ostreidae</taxon>
        <taxon>Magallana</taxon>
    </lineage>
</organism>
<dbReference type="SUPFAM" id="SSF56436">
    <property type="entry name" value="C-type lectin-like"/>
    <property type="match status" value="1"/>
</dbReference>
<dbReference type="Gene3D" id="3.10.100.10">
    <property type="entry name" value="Mannose-Binding Protein A, subunit A"/>
    <property type="match status" value="1"/>
</dbReference>
<gene>
    <name evidence="1" type="ORF">CGI_10021060</name>
</gene>
<dbReference type="AlphaFoldDB" id="K1RFL0"/>
<sequence>MCVVQNFSKGHTRLELKKSQWNFFMNSEYLLGLKAATWNNAQLDCSVKGAKLVEIESPEEDVYIRTLAHNLTDPLEEGCPVIKEERSNRIIHQLRDIVAIPGGFQNAGSNLR</sequence>